<feature type="transmembrane region" description="Helical" evidence="1">
    <location>
        <begin position="362"/>
        <end position="383"/>
    </location>
</feature>
<proteinExistence type="predicted"/>
<gene>
    <name evidence="2" type="ORF">A2937_03600</name>
</gene>
<evidence type="ECO:0008006" key="4">
    <source>
        <dbReference type="Google" id="ProtNLM"/>
    </source>
</evidence>
<dbReference type="Proteomes" id="UP000177987">
    <property type="component" value="Unassembled WGS sequence"/>
</dbReference>
<keyword evidence="1" id="KW-0472">Membrane</keyword>
<feature type="transmembrane region" description="Helical" evidence="1">
    <location>
        <begin position="293"/>
        <end position="314"/>
    </location>
</feature>
<evidence type="ECO:0000313" key="3">
    <source>
        <dbReference type="Proteomes" id="UP000177987"/>
    </source>
</evidence>
<sequence>MAQFNDLVTIVRSLTGRTNQAGIVTGTLSVDTPEKLAALQACEADFDNSALTLLSPAAIATIGIGSTVQVEIRTPRPGFGLLSENFDALLQYPTAHVKEPTNFYLLDTNFSKNDAVPPKHMIITYRAILTFIAMLKSCAAFLDEQDELLVFVKEGKFDVPVKFTEKDLRATNLTTLADLSNAIPQGVHEEQCASIMAEAIYELTAKLPSSKRFAALLENAKELKERFDKGYKLFAAGFSYEKIRDEIEAARVEYFGKIHKIFSDIQNQLLGIPVATIIVATQMKESTKIDGNFWISAAILMGSFVFMLLMHFLLRNQRHTLDVIGIEINRQKAKLEKEHAAIAPNFTDTFSALDKRYKAQRVVLYVIDAIVAIGFLLSVFFFYKLSAPVQQWVQTCFSS</sequence>
<organism evidence="2 3">
    <name type="scientific">Candidatus Yonathbacteria bacterium RIFCSPLOWO2_01_FULL_47_33b</name>
    <dbReference type="NCBI Taxonomy" id="1802727"/>
    <lineage>
        <taxon>Bacteria</taxon>
        <taxon>Candidatus Yonathiibacteriota</taxon>
    </lineage>
</organism>
<name>A0A1G2SFB6_9BACT</name>
<evidence type="ECO:0000313" key="2">
    <source>
        <dbReference type="EMBL" id="OHA83382.1"/>
    </source>
</evidence>
<keyword evidence="1" id="KW-0812">Transmembrane</keyword>
<reference evidence="2 3" key="1">
    <citation type="journal article" date="2016" name="Nat. Commun.">
        <title>Thousands of microbial genomes shed light on interconnected biogeochemical processes in an aquifer system.</title>
        <authorList>
            <person name="Anantharaman K."/>
            <person name="Brown C.T."/>
            <person name="Hug L.A."/>
            <person name="Sharon I."/>
            <person name="Castelle C.J."/>
            <person name="Probst A.J."/>
            <person name="Thomas B.C."/>
            <person name="Singh A."/>
            <person name="Wilkins M.J."/>
            <person name="Karaoz U."/>
            <person name="Brodie E.L."/>
            <person name="Williams K.H."/>
            <person name="Hubbard S.S."/>
            <person name="Banfield J.F."/>
        </authorList>
    </citation>
    <scope>NUCLEOTIDE SEQUENCE [LARGE SCALE GENOMIC DNA]</scope>
</reference>
<evidence type="ECO:0000256" key="1">
    <source>
        <dbReference type="SAM" id="Phobius"/>
    </source>
</evidence>
<dbReference type="AlphaFoldDB" id="A0A1G2SFB6"/>
<comment type="caution">
    <text evidence="2">The sequence shown here is derived from an EMBL/GenBank/DDBJ whole genome shotgun (WGS) entry which is preliminary data.</text>
</comment>
<accession>A0A1G2SFB6</accession>
<dbReference type="EMBL" id="MHUW01000017">
    <property type="protein sequence ID" value="OHA83382.1"/>
    <property type="molecule type" value="Genomic_DNA"/>
</dbReference>
<protein>
    <recommendedName>
        <fullName evidence="4">Phage-related membrane protein</fullName>
    </recommendedName>
</protein>
<dbReference type="STRING" id="1802727.A2937_03600"/>
<keyword evidence="1" id="KW-1133">Transmembrane helix</keyword>